<dbReference type="SUPFAM" id="SSF56235">
    <property type="entry name" value="N-terminal nucleophile aminohydrolases (Ntn hydrolases)"/>
    <property type="match status" value="1"/>
</dbReference>
<protein>
    <submittedName>
        <fullName evidence="6">Proteasome subunit beta type-7</fullName>
    </submittedName>
</protein>
<dbReference type="CDD" id="cd03763">
    <property type="entry name" value="proteasome_beta_type_7"/>
    <property type="match status" value="1"/>
</dbReference>
<dbReference type="GO" id="GO:0005737">
    <property type="term" value="C:cytoplasm"/>
    <property type="evidence" value="ECO:0007669"/>
    <property type="project" value="TreeGrafter"/>
</dbReference>
<dbReference type="InterPro" id="IPR029055">
    <property type="entry name" value="Ntn_hydrolases_N"/>
</dbReference>
<dbReference type="GO" id="GO:0051603">
    <property type="term" value="P:proteolysis involved in protein catabolic process"/>
    <property type="evidence" value="ECO:0007669"/>
    <property type="project" value="InterPro"/>
</dbReference>
<reference evidence="6" key="1">
    <citation type="submission" date="2017-10" db="EMBL/GenBank/DDBJ databases">
        <title>Transcriptome Assembly of Sugarcane Aphid Adults.</title>
        <authorList>
            <person name="Scully E.D."/>
            <person name="Palmer N.A."/>
            <person name="Geib S.M."/>
            <person name="Sarath G."/>
            <person name="Sattler S.E."/>
        </authorList>
    </citation>
    <scope>NUCLEOTIDE SEQUENCE</scope>
    <source>
        <tissue evidence="6">Whole body</tissue>
    </source>
</reference>
<evidence type="ECO:0000313" key="6">
    <source>
        <dbReference type="EMBL" id="MBW12782.1"/>
    </source>
</evidence>
<evidence type="ECO:0000256" key="5">
    <source>
        <dbReference type="ARBA" id="ARBA00026071"/>
    </source>
</evidence>
<gene>
    <name evidence="6" type="primary">Psmb7</name>
</gene>
<evidence type="ECO:0000256" key="2">
    <source>
        <dbReference type="ARBA" id="ARBA00022698"/>
    </source>
</evidence>
<comment type="subunit">
    <text evidence="5">The 26S proteasome consists of a 20S proteasome core and two 19S regulatory subunits. The 20S proteasome core is composed of 28 subunits that are arranged in four stacked rings, resulting in a barrel-shaped structure. The two end rings are each formed by seven alpha subunits, and the two central rings are each formed by seven beta subunits. The catalytic chamber with the active sites is on the inside of the barrel.</text>
</comment>
<proteinExistence type="predicted"/>
<evidence type="ECO:0000256" key="1">
    <source>
        <dbReference type="ARBA" id="ARBA00022670"/>
    </source>
</evidence>
<name>A0A2H8TGB6_9HEMI</name>
<sequence>MALNYSSINENDAFSFRNLERNAKIEKMGLKMPSFRKTGTTIVGVTTRDCVILAADTRATSDTIVMEKNCEKIHYIGKYMHCCGAGTAADTMQVTRMVSANVSLQAFKFPDEMVPVAFAARSLRQYLFKYMGYVSAALILGGIDNNGPHLYSIYPHGSIDKLPYISMGSGSMAAISELESHWNENLTEEEGMKLACDAILGGVFNDLGSGSNVDLCVIKKDGTRMLRNYLTPNIKPATAKYVYPTGLTKVLRKSEIKFQIAEETVMEVDA</sequence>
<accession>A0A2H8TGB6</accession>
<dbReference type="Gene3D" id="3.60.20.10">
    <property type="entry name" value="Glutamine Phosphoribosylpyrophosphate, subunit 1, domain 1"/>
    <property type="match status" value="1"/>
</dbReference>
<dbReference type="AlphaFoldDB" id="A0A2H8TGB6"/>
<dbReference type="EMBL" id="GFXV01000977">
    <property type="protein sequence ID" value="MBW12782.1"/>
    <property type="molecule type" value="Transcribed_RNA"/>
</dbReference>
<keyword evidence="6" id="KW-0647">Proteasome</keyword>
<dbReference type="GO" id="GO:0005839">
    <property type="term" value="C:proteasome core complex"/>
    <property type="evidence" value="ECO:0007669"/>
    <property type="project" value="InterPro"/>
</dbReference>
<keyword evidence="4" id="KW-0539">Nucleus</keyword>
<keyword evidence="1" id="KW-0645">Protease</keyword>
<dbReference type="GO" id="GO:0004298">
    <property type="term" value="F:threonine-type endopeptidase activity"/>
    <property type="evidence" value="ECO:0007669"/>
    <property type="project" value="UniProtKB-KW"/>
</dbReference>
<evidence type="ECO:0000256" key="4">
    <source>
        <dbReference type="ARBA" id="ARBA00023242"/>
    </source>
</evidence>
<dbReference type="InterPro" id="IPR001353">
    <property type="entry name" value="Proteasome_sua/b"/>
</dbReference>
<dbReference type="PANTHER" id="PTHR32194">
    <property type="entry name" value="METALLOPROTEASE TLDD"/>
    <property type="match status" value="1"/>
</dbReference>
<dbReference type="Pfam" id="PF00227">
    <property type="entry name" value="Proteasome"/>
    <property type="match status" value="1"/>
</dbReference>
<organism evidence="6">
    <name type="scientific">Melanaphis sacchari</name>
    <dbReference type="NCBI Taxonomy" id="742174"/>
    <lineage>
        <taxon>Eukaryota</taxon>
        <taxon>Metazoa</taxon>
        <taxon>Ecdysozoa</taxon>
        <taxon>Arthropoda</taxon>
        <taxon>Hexapoda</taxon>
        <taxon>Insecta</taxon>
        <taxon>Pterygota</taxon>
        <taxon>Neoptera</taxon>
        <taxon>Paraneoptera</taxon>
        <taxon>Hemiptera</taxon>
        <taxon>Sternorrhyncha</taxon>
        <taxon>Aphidomorpha</taxon>
        <taxon>Aphidoidea</taxon>
        <taxon>Aphididae</taxon>
        <taxon>Aphidini</taxon>
        <taxon>Melanaphis</taxon>
    </lineage>
</organism>
<keyword evidence="3" id="KW-0378">Hydrolase</keyword>
<dbReference type="InterPro" id="IPR023333">
    <property type="entry name" value="Proteasome_suB-type"/>
</dbReference>
<dbReference type="PANTHER" id="PTHR32194:SF4">
    <property type="entry name" value="PROTEASOME SUBUNIT BETA TYPE-7"/>
    <property type="match status" value="1"/>
</dbReference>
<evidence type="ECO:0000256" key="3">
    <source>
        <dbReference type="ARBA" id="ARBA00022801"/>
    </source>
</evidence>
<dbReference type="PROSITE" id="PS51476">
    <property type="entry name" value="PROTEASOME_BETA_2"/>
    <property type="match status" value="1"/>
</dbReference>
<dbReference type="OrthoDB" id="429533at2759"/>
<keyword evidence="2" id="KW-0888">Threonine protease</keyword>